<evidence type="ECO:0008006" key="5">
    <source>
        <dbReference type="Google" id="ProtNLM"/>
    </source>
</evidence>
<gene>
    <name evidence="3" type="ORF">AX760_03740</name>
</gene>
<comment type="caution">
    <text evidence="3">The sequence shown here is derived from an EMBL/GenBank/DDBJ whole genome shotgun (WGS) entry which is preliminary data.</text>
</comment>
<dbReference type="EMBL" id="LSRP01000096">
    <property type="protein sequence ID" value="OJF94956.1"/>
    <property type="molecule type" value="Genomic_DNA"/>
</dbReference>
<evidence type="ECO:0000259" key="2">
    <source>
        <dbReference type="Pfam" id="PF13309"/>
    </source>
</evidence>
<reference evidence="3 4" key="1">
    <citation type="submission" date="2016-02" db="EMBL/GenBank/DDBJ databases">
        <title>Genome sequencing of a beta-galactosidase producing bacteria Rhizobium sp. 59.</title>
        <authorList>
            <person name="Wang D."/>
            <person name="Kot W."/>
            <person name="Qin Y."/>
            <person name="Hansen L."/>
            <person name="Naqvi K."/>
            <person name="Rensing C."/>
        </authorList>
    </citation>
    <scope>NUCLEOTIDE SEQUENCE [LARGE SCALE GENOMIC DNA]</scope>
    <source>
        <strain evidence="3 4">59</strain>
    </source>
</reference>
<dbReference type="Pfam" id="PF13309">
    <property type="entry name" value="HTH_22"/>
    <property type="match status" value="1"/>
</dbReference>
<protein>
    <recommendedName>
        <fullName evidence="5">DNA-binding protein</fullName>
    </recommendedName>
</protein>
<proteinExistence type="predicted"/>
<sequence>MSARLKAFIPVCDAVAALLAPHAEAVLHDLSTGLIFHIANAYSRRRSGDSSLNDAVATLEGDVIGPYGKRNWDGRRLKSVTAVLRDDTGAAFGLLCINHDIDALSGLVDQLTAMIDLPQRISATEPLMAGDWRERVNSAIGTVLSTRNTTLAGMTTADMDALIAGLDAQGIFGIRKAVPYVAEILKLSRATIYNRLSSVRQQAKSNGEPLK</sequence>
<dbReference type="AlphaFoldDB" id="A0A657LQV1"/>
<dbReference type="Proteomes" id="UP000182661">
    <property type="component" value="Unassembled WGS sequence"/>
</dbReference>
<dbReference type="Pfam" id="PF08348">
    <property type="entry name" value="PAS_6"/>
    <property type="match status" value="1"/>
</dbReference>
<organism evidence="3 4">
    <name type="scientific">Pararhizobium antarcticum</name>
    <dbReference type="NCBI Taxonomy" id="1798805"/>
    <lineage>
        <taxon>Bacteria</taxon>
        <taxon>Pseudomonadati</taxon>
        <taxon>Pseudomonadota</taxon>
        <taxon>Alphaproteobacteria</taxon>
        <taxon>Hyphomicrobiales</taxon>
        <taxon>Rhizobiaceae</taxon>
        <taxon>Rhizobium/Agrobacterium group</taxon>
        <taxon>Pararhizobium</taxon>
    </lineage>
</organism>
<dbReference type="InterPro" id="IPR013559">
    <property type="entry name" value="YheO"/>
</dbReference>
<feature type="domain" description="YheO-like" evidence="1">
    <location>
        <begin position="5"/>
        <end position="105"/>
    </location>
</feature>
<dbReference type="RefSeq" id="WP_071833858.1">
    <property type="nucleotide sequence ID" value="NZ_LSRP01000096.1"/>
</dbReference>
<evidence type="ECO:0000313" key="3">
    <source>
        <dbReference type="EMBL" id="OJF94956.1"/>
    </source>
</evidence>
<feature type="domain" description="Transcriptional regulator DauR-like HTH" evidence="2">
    <location>
        <begin position="136"/>
        <end position="196"/>
    </location>
</feature>
<dbReference type="InterPro" id="IPR039446">
    <property type="entry name" value="DauR-like"/>
</dbReference>
<dbReference type="OrthoDB" id="9796595at2"/>
<evidence type="ECO:0000313" key="4">
    <source>
        <dbReference type="Proteomes" id="UP000182661"/>
    </source>
</evidence>
<dbReference type="InterPro" id="IPR039445">
    <property type="entry name" value="DauR-like_HTH"/>
</dbReference>
<dbReference type="PANTHER" id="PTHR35568:SF1">
    <property type="entry name" value="TRANSCRIPTIONAL REGULATOR DAUR"/>
    <property type="match status" value="1"/>
</dbReference>
<name>A0A657LQV1_9HYPH</name>
<evidence type="ECO:0000259" key="1">
    <source>
        <dbReference type="Pfam" id="PF08348"/>
    </source>
</evidence>
<keyword evidence="4" id="KW-1185">Reference proteome</keyword>
<accession>A0A657LQV1</accession>
<dbReference type="PANTHER" id="PTHR35568">
    <property type="entry name" value="TRANSCRIPTIONAL REGULATOR DAUR"/>
    <property type="match status" value="1"/>
</dbReference>